<evidence type="ECO:0008006" key="4">
    <source>
        <dbReference type="Google" id="ProtNLM"/>
    </source>
</evidence>
<sequence length="325" mass="34845">MEVAGMIHNGGGGGGARVEHRRHVLHVAHLRPVSCLLPPSSCANKYETLSIFFSAPLSETRFGPKKAIRAMNLSESVAHQTTFALRLAPRVAATAAKEGANVAFSPLSSTRSSARRGGDAGPRPRRAPRRARPAGGAGATADDVAALAADVVGRVLADASAGGGPRVSFANGVWVDASSPSRPRSRRSSPPLTRRRSNPSISKPRLVLGNAIYFKGAWADTFGASGTKDVEFRSRVPKPPSPKGRGQIGRVQDPKFKISYGLDASRVLKEMGVHMLFCGDGGLTENSRFTHHQRSIDFAQVFYRRRTQQKWCFFMGHVLDPSVAA</sequence>
<reference evidence="3" key="1">
    <citation type="submission" date="2020-07" db="EMBL/GenBank/DDBJ databases">
        <authorList>
            <person name="Lin J."/>
        </authorList>
    </citation>
    <scope>NUCLEOTIDE SEQUENCE</scope>
</reference>
<dbReference type="InterPro" id="IPR000215">
    <property type="entry name" value="Serpin_fam"/>
</dbReference>
<dbReference type="EMBL" id="LR862129">
    <property type="protein sequence ID" value="CAD1817279.1"/>
    <property type="molecule type" value="Genomic_DNA"/>
</dbReference>
<evidence type="ECO:0000313" key="3">
    <source>
        <dbReference type="EMBL" id="CAD1817279.1"/>
    </source>
</evidence>
<name>A0A6V7NFB8_ANACO</name>
<evidence type="ECO:0000256" key="2">
    <source>
        <dbReference type="SAM" id="MobiDB-lite"/>
    </source>
</evidence>
<dbReference type="SUPFAM" id="SSF56574">
    <property type="entry name" value="Serpins"/>
    <property type="match status" value="1"/>
</dbReference>
<feature type="region of interest" description="Disordered" evidence="2">
    <location>
        <begin position="175"/>
        <end position="201"/>
    </location>
</feature>
<organism evidence="3">
    <name type="scientific">Ananas comosus var. bracteatus</name>
    <name type="common">red pineapple</name>
    <dbReference type="NCBI Taxonomy" id="296719"/>
    <lineage>
        <taxon>Eukaryota</taxon>
        <taxon>Viridiplantae</taxon>
        <taxon>Streptophyta</taxon>
        <taxon>Embryophyta</taxon>
        <taxon>Tracheophyta</taxon>
        <taxon>Spermatophyta</taxon>
        <taxon>Magnoliopsida</taxon>
        <taxon>Liliopsida</taxon>
        <taxon>Poales</taxon>
        <taxon>Bromeliaceae</taxon>
        <taxon>Bromelioideae</taxon>
        <taxon>Ananas</taxon>
    </lineage>
</organism>
<feature type="region of interest" description="Disordered" evidence="2">
    <location>
        <begin position="229"/>
        <end position="249"/>
    </location>
</feature>
<dbReference type="PANTHER" id="PTHR11461">
    <property type="entry name" value="SERINE PROTEASE INHIBITOR, SERPIN"/>
    <property type="match status" value="1"/>
</dbReference>
<dbReference type="Gene3D" id="3.30.497.10">
    <property type="entry name" value="Antithrombin, subunit I, domain 2"/>
    <property type="match status" value="1"/>
</dbReference>
<dbReference type="GO" id="GO:0004867">
    <property type="term" value="F:serine-type endopeptidase inhibitor activity"/>
    <property type="evidence" value="ECO:0007669"/>
    <property type="project" value="InterPro"/>
</dbReference>
<protein>
    <recommendedName>
        <fullName evidence="4">Serpin domain-containing protein</fullName>
    </recommendedName>
</protein>
<feature type="compositionally biased region" description="Basic residues" evidence="2">
    <location>
        <begin position="183"/>
        <end position="197"/>
    </location>
</feature>
<dbReference type="InterPro" id="IPR036186">
    <property type="entry name" value="Serpin_sf"/>
</dbReference>
<evidence type="ECO:0000256" key="1">
    <source>
        <dbReference type="ARBA" id="ARBA00009500"/>
    </source>
</evidence>
<accession>A0A6V7NFB8</accession>
<gene>
    <name evidence="3" type="ORF">CB5_LOCUS490</name>
</gene>
<dbReference type="PANTHER" id="PTHR11461:SF211">
    <property type="entry name" value="GH10112P-RELATED"/>
    <property type="match status" value="1"/>
</dbReference>
<dbReference type="GO" id="GO:0005615">
    <property type="term" value="C:extracellular space"/>
    <property type="evidence" value="ECO:0007669"/>
    <property type="project" value="InterPro"/>
</dbReference>
<comment type="similarity">
    <text evidence="1">Belongs to the serpin family.</text>
</comment>
<feature type="compositionally biased region" description="Basic residues" evidence="2">
    <location>
        <begin position="123"/>
        <end position="132"/>
    </location>
</feature>
<dbReference type="AlphaFoldDB" id="A0A6V7NFB8"/>
<feature type="region of interest" description="Disordered" evidence="2">
    <location>
        <begin position="104"/>
        <end position="140"/>
    </location>
</feature>
<dbReference type="InterPro" id="IPR042178">
    <property type="entry name" value="Serpin_sf_1"/>
</dbReference>
<proteinExistence type="inferred from homology"/>